<sequence>MEALHSRSHLRTGEESVGPDQPQSVKPPLGDRQPTKSPSSLKQQPQTQQTHAKHGGRQQQQQPQQPEQQQQQHHGPHQHSKLPNKRERKRLRPQRQSVDSDTPPVGDGKHAKAEASSNRTSQTSPDGSPSTSSSSFTCSQSTEASAAVESQGETQKQKRVRKPGKPGKYVCSYCGRACAKPSVLQKHIRSHTGERPYPCAPCGFSFKTKSNLYKHRKSHTHRVKAGLVSGEPSSLEEPVTESEDETKKSSTAVSAKMKIKGNVADHKTHGDTERSTEKSDGSENSYAIKKRLAMRLSRGKLSPLRSSDSITSSLGIGSRGSTESGYFSRSESTEQSQESPPNTTSAKSYAEIILGKYGRLGHLQRMSRHQNQQPSGDQSQEGKSIPFTVPKKQVIDHITNLITINEAVVDTSKIDSVKPRRFILSRRNSTESNFKGPISQKEPPVLQHSTNKPDEPGFKSSGSITMGVPCEKFHHPQSLILDPTAGQASTSNSPLLRSLSMPSAASSSDASTGVCPTNFRLSQSFDEQSETQSRRFAMLRRQPAIDILHGAEFPKEGHSLPSSSNTLYNRNMCVVSPEHKQCKPEPYECETCGIGCKSWEGYKAHKKGLCVAPFPQESLNTATCQLDHSPPTPYTICRTGALAMRKRRKEESFESDDPSSPVSSSSPMLSTSEQDKTQFNVAGNQTPWSRIDQERPGTAKCFSVIQHTSSFEKQDTVSKGKEEAGAKFLSCESSSQLVPQKQPQQHSSKPTPRKLVRQHNVPEIFVTEDSNTNVVEPVKTQSKIASVMPKQTEKTDEFQWPQRSLTLSGVPIEKLPPKKKRIRLAEAAQSSGESMSSFDSISLPRSPGQDSCVSHVSSLSASLEESTRPGDTKTLAGTPFRRSRAPNTLTVPGMHHHKREMRRSASEQAPHDPQQQSVLMAMSEMRSKSFDYSSLSPECSAAGWRDRRKCLLMRHTTVRDPEEGEQSDRAEVKSQSCSSAPAEHTTLKLNIPSPCSLTPDPCPNTSSSPGPRHLILASGSPLSSEPMSCRPSHALYQESRSQLNVSQTIQLTGHCSEASLKSLEHPDGIQQVAPSALHSGDNLSISLRPVHTYIHPAQPQTCPAKTRTFPAYSVPTHCLSGIAKAHYHPMSTGLKLEISSSTRGNEDSECSTRRIPKPNPNIILSPVLLQPSLSPAVAVARRQADTNTQTRAIYTTQSQTKTLRTQEHICSGLNSGNRNTTTSEPNNPLATTRPLGHHLALPLPPGCELWSEEVNRVLGSGSNKRMLSPSNSVEFCPESKQQQKRVKEEEEKESGVPNIISEISTKDEKVETSLCSPKECSPVSPGGPEYPTLQSTTSHSWCYLNYIKPNPSTSTDPQPSVYSSWCTSGYDPNPPGLSSKTAMSLLDCKQRSSATIYTMSPMSSTPAETPPVPNDIKAPSPSKVHDTPPGDRRRVTTTEQEPSTKDIEPKKKRELEEEGKEEEKKEDEVQSTGDFREPQIRAGEGG</sequence>
<protein>
    <submittedName>
        <fullName evidence="1">Uncharacterized protein</fullName>
    </submittedName>
</protein>
<evidence type="ECO:0000313" key="2">
    <source>
        <dbReference type="Proteomes" id="UP001157502"/>
    </source>
</evidence>
<reference evidence="1" key="1">
    <citation type="submission" date="2021-05" db="EMBL/GenBank/DDBJ databases">
        <authorList>
            <person name="Pan Q."/>
            <person name="Jouanno E."/>
            <person name="Zahm M."/>
            <person name="Klopp C."/>
            <person name="Cabau C."/>
            <person name="Louis A."/>
            <person name="Berthelot C."/>
            <person name="Parey E."/>
            <person name="Roest Crollius H."/>
            <person name="Montfort J."/>
            <person name="Robinson-Rechavi M."/>
            <person name="Bouchez O."/>
            <person name="Lampietro C."/>
            <person name="Lopez Roques C."/>
            <person name="Donnadieu C."/>
            <person name="Postlethwait J."/>
            <person name="Bobe J."/>
            <person name="Dillon D."/>
            <person name="Chandos A."/>
            <person name="von Hippel F."/>
            <person name="Guiguen Y."/>
        </authorList>
    </citation>
    <scope>NUCLEOTIDE SEQUENCE</scope>
    <source>
        <strain evidence="1">YG-Jan2019</strain>
    </source>
</reference>
<name>A0ACC2FJA5_DALPE</name>
<dbReference type="EMBL" id="CM055753">
    <property type="protein sequence ID" value="KAJ7991426.1"/>
    <property type="molecule type" value="Genomic_DNA"/>
</dbReference>
<evidence type="ECO:0000313" key="1">
    <source>
        <dbReference type="EMBL" id="KAJ7991426.1"/>
    </source>
</evidence>
<comment type="caution">
    <text evidence="1">The sequence shown here is derived from an EMBL/GenBank/DDBJ whole genome shotgun (WGS) entry which is preliminary data.</text>
</comment>
<dbReference type="Proteomes" id="UP001157502">
    <property type="component" value="Chromosome 26"/>
</dbReference>
<gene>
    <name evidence="1" type="ORF">DPEC_G00283720</name>
</gene>
<keyword evidence="2" id="KW-1185">Reference proteome</keyword>
<accession>A0ACC2FJA5</accession>
<proteinExistence type="predicted"/>
<organism evidence="1 2">
    <name type="scientific">Dallia pectoralis</name>
    <name type="common">Alaska blackfish</name>
    <dbReference type="NCBI Taxonomy" id="75939"/>
    <lineage>
        <taxon>Eukaryota</taxon>
        <taxon>Metazoa</taxon>
        <taxon>Chordata</taxon>
        <taxon>Craniata</taxon>
        <taxon>Vertebrata</taxon>
        <taxon>Euteleostomi</taxon>
        <taxon>Actinopterygii</taxon>
        <taxon>Neopterygii</taxon>
        <taxon>Teleostei</taxon>
        <taxon>Protacanthopterygii</taxon>
        <taxon>Esociformes</taxon>
        <taxon>Umbridae</taxon>
        <taxon>Dallia</taxon>
    </lineage>
</organism>